<dbReference type="SUPFAM" id="SSF52172">
    <property type="entry name" value="CheY-like"/>
    <property type="match status" value="1"/>
</dbReference>
<organism evidence="10 11">
    <name type="scientific">Claviceps pazoutovae</name>
    <dbReference type="NCBI Taxonomy" id="1649127"/>
    <lineage>
        <taxon>Eukaryota</taxon>
        <taxon>Fungi</taxon>
        <taxon>Dikarya</taxon>
        <taxon>Ascomycota</taxon>
        <taxon>Pezizomycotina</taxon>
        <taxon>Sordariomycetes</taxon>
        <taxon>Hypocreomycetidae</taxon>
        <taxon>Hypocreales</taxon>
        <taxon>Clavicipitaceae</taxon>
        <taxon>Claviceps</taxon>
    </lineage>
</organism>
<dbReference type="EMBL" id="SRPO01000697">
    <property type="protein sequence ID" value="KAG5930804.1"/>
    <property type="molecule type" value="Genomic_DNA"/>
</dbReference>
<dbReference type="CDD" id="cd00082">
    <property type="entry name" value="HisKA"/>
    <property type="match status" value="1"/>
</dbReference>
<gene>
    <name evidence="10" type="ORF">E4U60_006803</name>
</gene>
<dbReference type="Gene3D" id="3.30.565.10">
    <property type="entry name" value="Histidine kinase-like ATPase, C-terminal domain"/>
    <property type="match status" value="1"/>
</dbReference>
<dbReference type="PRINTS" id="PR00344">
    <property type="entry name" value="BCTRLSENSOR"/>
</dbReference>
<dbReference type="SUPFAM" id="SSF55874">
    <property type="entry name" value="ATPase domain of HSP90 chaperone/DNA topoisomerase II/histidine kinase"/>
    <property type="match status" value="1"/>
</dbReference>
<dbReference type="OrthoDB" id="21225at2759"/>
<dbReference type="SMART" id="SM00388">
    <property type="entry name" value="HisKA"/>
    <property type="match status" value="1"/>
</dbReference>
<evidence type="ECO:0000256" key="2">
    <source>
        <dbReference type="ARBA" id="ARBA00012438"/>
    </source>
</evidence>
<dbReference type="PANTHER" id="PTHR43047">
    <property type="entry name" value="TWO-COMPONENT HISTIDINE PROTEIN KINASE"/>
    <property type="match status" value="1"/>
</dbReference>
<dbReference type="Gene3D" id="1.10.287.130">
    <property type="match status" value="1"/>
</dbReference>
<evidence type="ECO:0000256" key="7">
    <source>
        <dbReference type="SAM" id="MobiDB-lite"/>
    </source>
</evidence>
<feature type="modified residue" description="4-aspartylphosphate" evidence="6">
    <location>
        <position position="956"/>
    </location>
</feature>
<dbReference type="SUPFAM" id="SSF47384">
    <property type="entry name" value="Homodimeric domain of signal transducing histidine kinase"/>
    <property type="match status" value="1"/>
</dbReference>
<dbReference type="GO" id="GO:0005886">
    <property type="term" value="C:plasma membrane"/>
    <property type="evidence" value="ECO:0007669"/>
    <property type="project" value="TreeGrafter"/>
</dbReference>
<dbReference type="Pfam" id="PF00512">
    <property type="entry name" value="HisKA"/>
    <property type="match status" value="1"/>
</dbReference>
<dbReference type="Proteomes" id="UP000706124">
    <property type="component" value="Unassembled WGS sequence"/>
</dbReference>
<dbReference type="EC" id="2.7.13.3" evidence="2"/>
<evidence type="ECO:0000256" key="4">
    <source>
        <dbReference type="ARBA" id="ARBA00022679"/>
    </source>
</evidence>
<reference evidence="10 11" key="1">
    <citation type="journal article" date="2020" name="bioRxiv">
        <title>Whole genome comparisons of ergot fungi reveals the divergence and evolution of species within the genus Claviceps are the result of varying mechanisms driving genome evolution and host range expansion.</title>
        <authorList>
            <person name="Wyka S.A."/>
            <person name="Mondo S.J."/>
            <person name="Liu M."/>
            <person name="Dettman J."/>
            <person name="Nalam V."/>
            <person name="Broders K.D."/>
        </authorList>
    </citation>
    <scope>NUCLEOTIDE SEQUENCE [LARGE SCALE GENOMIC DNA]</scope>
    <source>
        <strain evidence="10 11">CCC 1485</strain>
    </source>
</reference>
<keyword evidence="3 6" id="KW-0597">Phosphoprotein</keyword>
<dbReference type="InterPro" id="IPR001789">
    <property type="entry name" value="Sig_transdc_resp-reg_receiver"/>
</dbReference>
<dbReference type="GO" id="GO:0000155">
    <property type="term" value="F:phosphorelay sensor kinase activity"/>
    <property type="evidence" value="ECO:0007669"/>
    <property type="project" value="InterPro"/>
</dbReference>
<dbReference type="Pfam" id="PF02518">
    <property type="entry name" value="HATPase_c"/>
    <property type="match status" value="1"/>
</dbReference>
<name>A0A9P7M6M4_9HYPO</name>
<dbReference type="CDD" id="cd17546">
    <property type="entry name" value="REC_hyHK_CKI1_RcsC-like"/>
    <property type="match status" value="1"/>
</dbReference>
<keyword evidence="11" id="KW-1185">Reference proteome</keyword>
<evidence type="ECO:0000256" key="6">
    <source>
        <dbReference type="PROSITE-ProRule" id="PRU00169"/>
    </source>
</evidence>
<keyword evidence="5" id="KW-0418">Kinase</keyword>
<dbReference type="Pfam" id="PF00072">
    <property type="entry name" value="Response_reg"/>
    <property type="match status" value="1"/>
</dbReference>
<dbReference type="Gene3D" id="3.30.450.40">
    <property type="match status" value="1"/>
</dbReference>
<dbReference type="InterPro" id="IPR036890">
    <property type="entry name" value="HATPase_C_sf"/>
</dbReference>
<dbReference type="SMART" id="SM00448">
    <property type="entry name" value="REC"/>
    <property type="match status" value="1"/>
</dbReference>
<dbReference type="InterPro" id="IPR004358">
    <property type="entry name" value="Sig_transdc_His_kin-like_C"/>
</dbReference>
<evidence type="ECO:0000259" key="9">
    <source>
        <dbReference type="PROSITE" id="PS50110"/>
    </source>
</evidence>
<evidence type="ECO:0000256" key="3">
    <source>
        <dbReference type="ARBA" id="ARBA00022553"/>
    </source>
</evidence>
<comment type="caution">
    <text evidence="10">The sequence shown here is derived from an EMBL/GenBank/DDBJ whole genome shotgun (WGS) entry which is preliminary data.</text>
</comment>
<evidence type="ECO:0000313" key="11">
    <source>
        <dbReference type="Proteomes" id="UP000706124"/>
    </source>
</evidence>
<dbReference type="PROSITE" id="PS50109">
    <property type="entry name" value="HIS_KIN"/>
    <property type="match status" value="1"/>
</dbReference>
<dbReference type="InterPro" id="IPR003661">
    <property type="entry name" value="HisK_dim/P_dom"/>
</dbReference>
<evidence type="ECO:0000256" key="5">
    <source>
        <dbReference type="ARBA" id="ARBA00022777"/>
    </source>
</evidence>
<dbReference type="SUPFAM" id="SSF55781">
    <property type="entry name" value="GAF domain-like"/>
    <property type="match status" value="1"/>
</dbReference>
<feature type="domain" description="Histidine kinase" evidence="8">
    <location>
        <begin position="430"/>
        <end position="676"/>
    </location>
</feature>
<keyword evidence="4" id="KW-0808">Transferase</keyword>
<dbReference type="PANTHER" id="PTHR43047:SF72">
    <property type="entry name" value="OSMOSENSING HISTIDINE PROTEIN KINASE SLN1"/>
    <property type="match status" value="1"/>
</dbReference>
<dbReference type="InterPro" id="IPR029016">
    <property type="entry name" value="GAF-like_dom_sf"/>
</dbReference>
<accession>A0A9P7M6M4</accession>
<dbReference type="SMART" id="SM00387">
    <property type="entry name" value="HATPase_c"/>
    <property type="match status" value="1"/>
</dbReference>
<proteinExistence type="predicted"/>
<dbReference type="Gene3D" id="3.40.50.2300">
    <property type="match status" value="1"/>
</dbReference>
<dbReference type="GO" id="GO:0009927">
    <property type="term" value="F:histidine phosphotransfer kinase activity"/>
    <property type="evidence" value="ECO:0007669"/>
    <property type="project" value="TreeGrafter"/>
</dbReference>
<dbReference type="PROSITE" id="PS50110">
    <property type="entry name" value="RESPONSE_REGULATORY"/>
    <property type="match status" value="1"/>
</dbReference>
<sequence length="1032" mass="113987">MAMENIHGTSLSCATAIASDNNDELMPFFFPKADATVLSSPREAPPIQPQTVWPILDKKNSDKPLGPWPSDMEKFFYPPKSEPFAASSIPEQPSCTSEPYMRAFLAQNERLRSSMLWYYTRNIFNETEVLAGLQEKAFLAQESTDWEYVVIGILDVNYYIRLATVGLPLAIMPRGETICAHAVSEPHGSVFLLPSLLEDWRFRESPHVETGGLRAYAGVPLRLQNESGDTFCIGSLCVCSNTSKQPLTRLQQQTLARLADWVVSDIVQCARARRQRDRRHMVELIAAAQLDAKDSMSQEPVLNILQATYGDAAITLQSAGATHIQVEGRDPIPLAEIKNGLWEDVGYLDDFIAKSNQQEFPSTRVVRVMAVLCETASGPTLLVVASKDFRLVFDDIDSWFIQTCANMVSRVWHKHLLAEVMRAKERFLRGISHQLRTPIHGILGSVDLLAEELMSVRKLHESEQALLPPTASVVAPAASGNMDMVYLDAIKSAGRDLMSIVNSMVTLNRWADAAVMDREHTARTSYDLQAALVTEIDKATLEETRYKPATIFFNQSHPPSCDSLRTDLGLLRESLLPLIINAIQNTPAGIVMISISFIVDSREFVVDIEDTGCGIHPDDQERIFEPYEKSGEYSTGAGLGLTLASKFAKLLCGSVALIKSAVNHGSHFRVVFQEVDFVHSSTSRQPTLLTGRLSSVPSSFHVMSNSKGTTDLCNFFSRYLVDYGFEESTAANKDSLILFDYEDNWEQHRLSVSRVPPDQVAICLMPTSEADTLQNITPSNNVMYLKGPFCSSTMAKMLQDLDGRLVNMRLFSSPHLLKGDTSPPSPIESGTLTPLDSDTEAASSSTTNIDFIALDLADDPEVDPPSACATKASVPAQVSLNSSLHAALSLSNPTALLVDDNIVNQRIMQMYCKKRKMSYHCAADGAQAVDIFSRQQALIATACPGERQGIQLIFMDLQMPVCDGFDATRQIRELEREHGWPESTIFIVTGQDSPSDKKTAEMIGANEYFVKPVGPKVLDVGVKRYFPNLQSG</sequence>
<feature type="domain" description="Response regulatory" evidence="9">
    <location>
        <begin position="894"/>
        <end position="1026"/>
    </location>
</feature>
<evidence type="ECO:0000313" key="10">
    <source>
        <dbReference type="EMBL" id="KAG5930804.1"/>
    </source>
</evidence>
<dbReference type="AlphaFoldDB" id="A0A9P7M6M4"/>
<dbReference type="InterPro" id="IPR011006">
    <property type="entry name" value="CheY-like_superfamily"/>
</dbReference>
<dbReference type="InterPro" id="IPR005467">
    <property type="entry name" value="His_kinase_dom"/>
</dbReference>
<comment type="catalytic activity">
    <reaction evidence="1">
        <text>ATP + protein L-histidine = ADP + protein N-phospho-L-histidine.</text>
        <dbReference type="EC" id="2.7.13.3"/>
    </reaction>
</comment>
<dbReference type="InterPro" id="IPR036097">
    <property type="entry name" value="HisK_dim/P_sf"/>
</dbReference>
<dbReference type="InterPro" id="IPR003594">
    <property type="entry name" value="HATPase_dom"/>
</dbReference>
<evidence type="ECO:0000256" key="1">
    <source>
        <dbReference type="ARBA" id="ARBA00000085"/>
    </source>
</evidence>
<evidence type="ECO:0000259" key="8">
    <source>
        <dbReference type="PROSITE" id="PS50109"/>
    </source>
</evidence>
<feature type="region of interest" description="Disordered" evidence="7">
    <location>
        <begin position="817"/>
        <end position="842"/>
    </location>
</feature>
<protein>
    <recommendedName>
        <fullName evidence="2">histidine kinase</fullName>
        <ecNumber evidence="2">2.7.13.3</ecNumber>
    </recommendedName>
</protein>